<accession>A0A6V7R524</accession>
<gene>
    <name evidence="8" type="primary">tetA_1</name>
    <name evidence="8" type="ORF">JEOSCH030_00292</name>
</gene>
<feature type="transmembrane region" description="Helical" evidence="6">
    <location>
        <begin position="90"/>
        <end position="113"/>
    </location>
</feature>
<feature type="transmembrane region" description="Helical" evidence="6">
    <location>
        <begin position="291"/>
        <end position="309"/>
    </location>
</feature>
<evidence type="ECO:0000256" key="3">
    <source>
        <dbReference type="ARBA" id="ARBA00022692"/>
    </source>
</evidence>
<dbReference type="GO" id="GO:0005886">
    <property type="term" value="C:plasma membrane"/>
    <property type="evidence" value="ECO:0007669"/>
    <property type="project" value="UniProtKB-SubCell"/>
</dbReference>
<dbReference type="PROSITE" id="PS50850">
    <property type="entry name" value="MFS"/>
    <property type="match status" value="1"/>
</dbReference>
<dbReference type="AlphaFoldDB" id="A0A6V7R524"/>
<name>A0A6V7R524_9BACL</name>
<feature type="transmembrane region" description="Helical" evidence="6">
    <location>
        <begin position="203"/>
        <end position="222"/>
    </location>
</feature>
<dbReference type="InterPro" id="IPR052714">
    <property type="entry name" value="MFS_Exporter"/>
</dbReference>
<dbReference type="EMBL" id="CAJEWE010000006">
    <property type="protein sequence ID" value="CAD2072490.1"/>
    <property type="molecule type" value="Genomic_DNA"/>
</dbReference>
<evidence type="ECO:0000256" key="2">
    <source>
        <dbReference type="ARBA" id="ARBA00022448"/>
    </source>
</evidence>
<dbReference type="Pfam" id="PF07690">
    <property type="entry name" value="MFS_1"/>
    <property type="match status" value="1"/>
</dbReference>
<dbReference type="PROSITE" id="PS00216">
    <property type="entry name" value="SUGAR_TRANSPORT_1"/>
    <property type="match status" value="1"/>
</dbReference>
<dbReference type="RefSeq" id="WP_186084902.1">
    <property type="nucleotide sequence ID" value="NZ_BMDB01000001.1"/>
</dbReference>
<dbReference type="SUPFAM" id="SSF103473">
    <property type="entry name" value="MFS general substrate transporter"/>
    <property type="match status" value="1"/>
</dbReference>
<feature type="transmembrane region" description="Helical" evidence="6">
    <location>
        <begin position="67"/>
        <end position="84"/>
    </location>
</feature>
<feature type="transmembrane region" description="Helical" evidence="6">
    <location>
        <begin position="329"/>
        <end position="347"/>
    </location>
</feature>
<feature type="transmembrane region" description="Helical" evidence="6">
    <location>
        <begin position="353"/>
        <end position="372"/>
    </location>
</feature>
<comment type="subcellular location">
    <subcellularLocation>
        <location evidence="1">Cell membrane</location>
        <topology evidence="1">Multi-pass membrane protein</topology>
    </subcellularLocation>
</comment>
<sequence length="381" mass="41135">MRGLIYFIIVICFLDLFVQLPVVTPYAMSLGADEFTASIVVATYSVTNLLGNIIGGYFSDRVGRKKTLLIGMLLQVIIISVYVSTPSIPVLIVIRALHGFTSGTLTPAAFSLVQDISRRQAIGKSMAFTGIAIGSAAVVGPAMGGIISFKASYETLYMILAGIYVLGFLLTAVGTKESSTIESRKQSNETSWTELLKRRSLNVSYLSSLALMTSMGALSFALPLKTMELGLADHVTGALLSVFGITAVIIFSTPLNRMYTEVSSIRLIELGILIITISMICIHFATSLTFMYVTLAIYGCGYAFIFPSMNKIIGQFANMSERGKANGIFYSYFSLGSVVGSTLAGYFTTLFGLPFLSMAIVMIALFFILLILGRNINFNGV</sequence>
<feature type="domain" description="Major facilitator superfamily (MFS) profile" evidence="7">
    <location>
        <begin position="1"/>
        <end position="376"/>
    </location>
</feature>
<evidence type="ECO:0000313" key="8">
    <source>
        <dbReference type="EMBL" id="CAD2072490.1"/>
    </source>
</evidence>
<keyword evidence="3 6" id="KW-0812">Transmembrane</keyword>
<feature type="transmembrane region" description="Helical" evidence="6">
    <location>
        <begin position="234"/>
        <end position="255"/>
    </location>
</feature>
<dbReference type="InterPro" id="IPR020846">
    <property type="entry name" value="MFS_dom"/>
</dbReference>
<proteinExistence type="predicted"/>
<keyword evidence="4 6" id="KW-1133">Transmembrane helix</keyword>
<feature type="transmembrane region" description="Helical" evidence="6">
    <location>
        <begin position="125"/>
        <end position="149"/>
    </location>
</feature>
<feature type="transmembrane region" description="Helical" evidence="6">
    <location>
        <begin position="267"/>
        <end position="285"/>
    </location>
</feature>
<protein>
    <submittedName>
        <fullName evidence="8">Tetracycline resistance protein, class C</fullName>
    </submittedName>
</protein>
<reference evidence="8 9" key="1">
    <citation type="submission" date="2020-07" db="EMBL/GenBank/DDBJ databases">
        <authorList>
            <person name="Criscuolo A."/>
        </authorList>
    </citation>
    <scope>NUCLEOTIDE SEQUENCE [LARGE SCALE GENOMIC DNA]</scope>
    <source>
        <strain evidence="9">CIP 111030</strain>
    </source>
</reference>
<dbReference type="InterPro" id="IPR036259">
    <property type="entry name" value="MFS_trans_sf"/>
</dbReference>
<evidence type="ECO:0000313" key="9">
    <source>
        <dbReference type="Proteomes" id="UP000521032"/>
    </source>
</evidence>
<organism evidence="8 9">
    <name type="scientific">Phocicoccus schoeneichii</name>
    <dbReference type="NCBI Taxonomy" id="1812261"/>
    <lineage>
        <taxon>Bacteria</taxon>
        <taxon>Bacillati</taxon>
        <taxon>Bacillota</taxon>
        <taxon>Bacilli</taxon>
        <taxon>Bacillales</taxon>
        <taxon>Salinicoccaceae</taxon>
        <taxon>Phocicoccus</taxon>
    </lineage>
</organism>
<comment type="caution">
    <text evidence="8">The sequence shown here is derived from an EMBL/GenBank/DDBJ whole genome shotgun (WGS) entry which is preliminary data.</text>
</comment>
<dbReference type="CDD" id="cd17325">
    <property type="entry name" value="MFS_MdtG_SLC18_like"/>
    <property type="match status" value="1"/>
</dbReference>
<dbReference type="Gene3D" id="1.20.1250.20">
    <property type="entry name" value="MFS general substrate transporter like domains"/>
    <property type="match status" value="1"/>
</dbReference>
<feature type="transmembrane region" description="Helical" evidence="6">
    <location>
        <begin position="35"/>
        <end position="55"/>
    </location>
</feature>
<keyword evidence="5 6" id="KW-0472">Membrane</keyword>
<evidence type="ECO:0000256" key="6">
    <source>
        <dbReference type="SAM" id="Phobius"/>
    </source>
</evidence>
<keyword evidence="9" id="KW-1185">Reference proteome</keyword>
<dbReference type="Proteomes" id="UP000521032">
    <property type="component" value="Unassembled WGS sequence"/>
</dbReference>
<dbReference type="PANTHER" id="PTHR23531:SF1">
    <property type="entry name" value="QUINOLENE RESISTANCE PROTEIN NORA"/>
    <property type="match status" value="1"/>
</dbReference>
<evidence type="ECO:0000256" key="4">
    <source>
        <dbReference type="ARBA" id="ARBA00022989"/>
    </source>
</evidence>
<evidence type="ECO:0000256" key="5">
    <source>
        <dbReference type="ARBA" id="ARBA00023136"/>
    </source>
</evidence>
<dbReference type="InterPro" id="IPR005829">
    <property type="entry name" value="Sugar_transporter_CS"/>
</dbReference>
<dbReference type="GO" id="GO:0022857">
    <property type="term" value="F:transmembrane transporter activity"/>
    <property type="evidence" value="ECO:0007669"/>
    <property type="project" value="InterPro"/>
</dbReference>
<evidence type="ECO:0000256" key="1">
    <source>
        <dbReference type="ARBA" id="ARBA00004651"/>
    </source>
</evidence>
<dbReference type="InterPro" id="IPR011701">
    <property type="entry name" value="MFS"/>
</dbReference>
<feature type="transmembrane region" description="Helical" evidence="6">
    <location>
        <begin position="5"/>
        <end position="23"/>
    </location>
</feature>
<keyword evidence="2" id="KW-0813">Transport</keyword>
<feature type="transmembrane region" description="Helical" evidence="6">
    <location>
        <begin position="155"/>
        <end position="175"/>
    </location>
</feature>
<dbReference type="PANTHER" id="PTHR23531">
    <property type="entry name" value="QUINOLENE RESISTANCE PROTEIN NORA"/>
    <property type="match status" value="1"/>
</dbReference>
<evidence type="ECO:0000259" key="7">
    <source>
        <dbReference type="PROSITE" id="PS50850"/>
    </source>
</evidence>